<evidence type="ECO:0000256" key="2">
    <source>
        <dbReference type="ARBA" id="ARBA00009370"/>
    </source>
</evidence>
<evidence type="ECO:0000256" key="7">
    <source>
        <dbReference type="PIRSR" id="PIRSR600223-1"/>
    </source>
</evidence>
<evidence type="ECO:0000256" key="6">
    <source>
        <dbReference type="ARBA" id="ARBA00022801"/>
    </source>
</evidence>
<organism evidence="11">
    <name type="scientific">Acidithiobacillus sulfuriphilus</name>
    <dbReference type="NCBI Taxonomy" id="1867749"/>
    <lineage>
        <taxon>Bacteria</taxon>
        <taxon>Pseudomonadati</taxon>
        <taxon>Pseudomonadota</taxon>
        <taxon>Acidithiobacillia</taxon>
        <taxon>Acidithiobacillales</taxon>
        <taxon>Acidithiobacillaceae</taxon>
        <taxon>Acidithiobacillus</taxon>
    </lineage>
</organism>
<protein>
    <recommendedName>
        <fullName evidence="4 8">Signal peptidase I</fullName>
        <ecNumber evidence="3 8">3.4.21.89</ecNumber>
    </recommendedName>
</protein>
<keyword evidence="8" id="KW-0472">Membrane</keyword>
<dbReference type="RefSeq" id="WP_123105672.1">
    <property type="nucleotide sequence ID" value="NZ_CP127527.1"/>
</dbReference>
<dbReference type="Pfam" id="PF10502">
    <property type="entry name" value="Peptidase_S26"/>
    <property type="match status" value="1"/>
</dbReference>
<dbReference type="GO" id="GO:0004252">
    <property type="term" value="F:serine-type endopeptidase activity"/>
    <property type="evidence" value="ECO:0007669"/>
    <property type="project" value="InterPro"/>
</dbReference>
<dbReference type="AlphaFoldDB" id="A0A3M8QPN5"/>
<evidence type="ECO:0000256" key="3">
    <source>
        <dbReference type="ARBA" id="ARBA00013208"/>
    </source>
</evidence>
<dbReference type="InterPro" id="IPR036286">
    <property type="entry name" value="LexA/Signal_pep-like_sf"/>
</dbReference>
<keyword evidence="8" id="KW-1133">Transmembrane helix</keyword>
<sequence length="256" mass="29444">MNFTLLLFLAVVLTGLIWLVDLLALRRRRAAGQHESLVVDYARSFFPVLLIVFLIRAFLFEPFKIPSGSMIPTLRVGDFVLVNKYSLGLRLPLIHTQLTQGGPVRAGDVMVFRYPKDPREDYIKRVIGLPGDTIEVKGNDLYINGKLIPQKYVGPFTYHTHEGYAIPTQEYQQELGGHPFHIIEFDTPEAQMDFGPYKVPPHCYFMMGDDRDNSNDSRFWGCVPEQNIVGKAMFVWFSWDANDWSIRWNQIGRSLD</sequence>
<dbReference type="GO" id="GO:0009003">
    <property type="term" value="F:signal peptidase activity"/>
    <property type="evidence" value="ECO:0007669"/>
    <property type="project" value="UniProtKB-EC"/>
</dbReference>
<dbReference type="InterPro" id="IPR019756">
    <property type="entry name" value="Pept_S26A_signal_pept_1_Ser-AS"/>
</dbReference>
<reference evidence="11" key="1">
    <citation type="submission" date="2018-10" db="EMBL/GenBank/DDBJ databases">
        <title>Acidithiobacillus sulfuriphilus sp. nov.: an extremely acidophilic sulfur-oxidizing chemolithotroph isolated from a neutral pH environment.</title>
        <authorList>
            <person name="Falagan C."/>
            <person name="Moya-Beltran A."/>
            <person name="Quatrini R."/>
            <person name="Johnson D.B."/>
        </authorList>
    </citation>
    <scope>NUCLEOTIDE SEQUENCE [LARGE SCALE GENOMIC DNA]</scope>
    <source>
        <strain evidence="11">CJ-2</strain>
    </source>
</reference>
<evidence type="ECO:0000259" key="10">
    <source>
        <dbReference type="Pfam" id="PF10502"/>
    </source>
</evidence>
<dbReference type="InterPro" id="IPR000223">
    <property type="entry name" value="Pept_S26A_signal_pept_1"/>
</dbReference>
<dbReference type="InterPro" id="IPR019757">
    <property type="entry name" value="Pept_S26A_signal_pept_1_Lys-AS"/>
</dbReference>
<evidence type="ECO:0000256" key="5">
    <source>
        <dbReference type="ARBA" id="ARBA00022670"/>
    </source>
</evidence>
<dbReference type="EC" id="3.4.21.89" evidence="3 8"/>
<keyword evidence="6 8" id="KW-0378">Hydrolase</keyword>
<dbReference type="OrthoDB" id="150137at2"/>
<dbReference type="PROSITE" id="PS00760">
    <property type="entry name" value="SPASE_I_2"/>
    <property type="match status" value="1"/>
</dbReference>
<comment type="caution">
    <text evidence="9">Lacks conserved residue(s) required for the propagation of feature annotation.</text>
</comment>
<dbReference type="EMBL" id="RIZI01000191">
    <property type="protein sequence ID" value="RNF58229.1"/>
    <property type="molecule type" value="Genomic_DNA"/>
</dbReference>
<name>A0A3M8QPN5_9PROT</name>
<evidence type="ECO:0000313" key="11">
    <source>
        <dbReference type="EMBL" id="RNF58229.1"/>
    </source>
</evidence>
<dbReference type="PANTHER" id="PTHR43390">
    <property type="entry name" value="SIGNAL PEPTIDASE I"/>
    <property type="match status" value="1"/>
</dbReference>
<dbReference type="InterPro" id="IPR019533">
    <property type="entry name" value="Peptidase_S26"/>
</dbReference>
<comment type="similarity">
    <text evidence="2 9">Belongs to the peptidase S26 family.</text>
</comment>
<keyword evidence="5 8" id="KW-0645">Protease</keyword>
<dbReference type="CDD" id="cd06530">
    <property type="entry name" value="S26_SPase_I"/>
    <property type="match status" value="1"/>
</dbReference>
<feature type="active site" evidence="7">
    <location>
        <position position="69"/>
    </location>
</feature>
<comment type="caution">
    <text evidence="11">The sequence shown here is derived from an EMBL/GenBank/DDBJ whole genome shotgun (WGS) entry which is preliminary data.</text>
</comment>
<evidence type="ECO:0000256" key="9">
    <source>
        <dbReference type="RuleBase" id="RU362042"/>
    </source>
</evidence>
<comment type="catalytic activity">
    <reaction evidence="1 8">
        <text>Cleavage of hydrophobic, N-terminal signal or leader sequences from secreted and periplasmic proteins.</text>
        <dbReference type="EC" id="3.4.21.89"/>
    </reaction>
</comment>
<feature type="transmembrane region" description="Helical" evidence="8">
    <location>
        <begin position="6"/>
        <end position="25"/>
    </location>
</feature>
<dbReference type="GO" id="GO:0006465">
    <property type="term" value="P:signal peptide processing"/>
    <property type="evidence" value="ECO:0007669"/>
    <property type="project" value="InterPro"/>
</dbReference>
<proteinExistence type="inferred from homology"/>
<dbReference type="PRINTS" id="PR00727">
    <property type="entry name" value="LEADERPTASE"/>
</dbReference>
<evidence type="ECO:0000256" key="8">
    <source>
        <dbReference type="RuleBase" id="RU003993"/>
    </source>
</evidence>
<comment type="subcellular location">
    <subcellularLocation>
        <location evidence="9">Membrane</location>
        <topology evidence="9">Single-pass type II membrane protein</topology>
    </subcellularLocation>
</comment>
<dbReference type="Gene3D" id="2.10.109.10">
    <property type="entry name" value="Umud Fragment, subunit A"/>
    <property type="match status" value="1"/>
</dbReference>
<dbReference type="NCBIfam" id="TIGR02227">
    <property type="entry name" value="sigpep_I_bact"/>
    <property type="match status" value="1"/>
</dbReference>
<dbReference type="PANTHER" id="PTHR43390:SF1">
    <property type="entry name" value="CHLOROPLAST PROCESSING PEPTIDASE"/>
    <property type="match status" value="1"/>
</dbReference>
<feature type="transmembrane region" description="Helical" evidence="8">
    <location>
        <begin position="37"/>
        <end position="59"/>
    </location>
</feature>
<evidence type="ECO:0000256" key="1">
    <source>
        <dbReference type="ARBA" id="ARBA00000677"/>
    </source>
</evidence>
<feature type="active site" evidence="7">
    <location>
        <position position="124"/>
    </location>
</feature>
<dbReference type="SUPFAM" id="SSF51306">
    <property type="entry name" value="LexA/Signal peptidase"/>
    <property type="match status" value="1"/>
</dbReference>
<dbReference type="GO" id="GO:0016020">
    <property type="term" value="C:membrane"/>
    <property type="evidence" value="ECO:0007669"/>
    <property type="project" value="UniProtKB-SubCell"/>
</dbReference>
<dbReference type="PROSITE" id="PS00501">
    <property type="entry name" value="SPASE_I_1"/>
    <property type="match status" value="1"/>
</dbReference>
<gene>
    <name evidence="11" type="primary">lepB</name>
    <name evidence="11" type="ORF">EC580_12810</name>
</gene>
<feature type="domain" description="Peptidase S26" evidence="10">
    <location>
        <begin position="40"/>
        <end position="237"/>
    </location>
</feature>
<keyword evidence="8" id="KW-0812">Transmembrane</keyword>
<evidence type="ECO:0000256" key="4">
    <source>
        <dbReference type="ARBA" id="ARBA00019232"/>
    </source>
</evidence>
<accession>A0A3M8QPN5</accession>